<dbReference type="EMBL" id="JBHMFI010000002">
    <property type="protein sequence ID" value="MFB9074194.1"/>
    <property type="molecule type" value="Genomic_DNA"/>
</dbReference>
<evidence type="ECO:0000256" key="1">
    <source>
        <dbReference type="SAM" id="MobiDB-lite"/>
    </source>
</evidence>
<gene>
    <name evidence="2" type="ORF">ACFFX0_24560</name>
</gene>
<keyword evidence="3" id="KW-1185">Reference proteome</keyword>
<reference evidence="2 3" key="1">
    <citation type="submission" date="2024-09" db="EMBL/GenBank/DDBJ databases">
        <authorList>
            <person name="Sun Q."/>
            <person name="Mori K."/>
        </authorList>
    </citation>
    <scope>NUCLEOTIDE SEQUENCE [LARGE SCALE GENOMIC DNA]</scope>
    <source>
        <strain evidence="2 3">CCM 7609</strain>
    </source>
</reference>
<dbReference type="Proteomes" id="UP001589575">
    <property type="component" value="Unassembled WGS sequence"/>
</dbReference>
<evidence type="ECO:0000313" key="3">
    <source>
        <dbReference type="Proteomes" id="UP001589575"/>
    </source>
</evidence>
<sequence length="123" mass="13757">MFRADRLGGEVVCGIHHGRCYLCLTTSLYWLACGFTCVESDVPLRHRRSGPRSPRCAAGRDTVRDGTHSPLSLRDPTVRVLVCRDSSRRSHAGPTREGGPGGPENPHPQRRPEHSRRPRQRLP</sequence>
<evidence type="ECO:0000313" key="2">
    <source>
        <dbReference type="EMBL" id="MFB9074194.1"/>
    </source>
</evidence>
<protein>
    <submittedName>
        <fullName evidence="2">Uncharacterized protein</fullName>
    </submittedName>
</protein>
<feature type="compositionally biased region" description="Basic residues" evidence="1">
    <location>
        <begin position="113"/>
        <end position="123"/>
    </location>
</feature>
<proteinExistence type="predicted"/>
<organism evidence="2 3">
    <name type="scientific">Citricoccus parietis</name>
    <dbReference type="NCBI Taxonomy" id="592307"/>
    <lineage>
        <taxon>Bacteria</taxon>
        <taxon>Bacillati</taxon>
        <taxon>Actinomycetota</taxon>
        <taxon>Actinomycetes</taxon>
        <taxon>Micrococcales</taxon>
        <taxon>Micrococcaceae</taxon>
        <taxon>Citricoccus</taxon>
    </lineage>
</organism>
<name>A0ABV5G6D6_9MICC</name>
<accession>A0ABV5G6D6</accession>
<feature type="region of interest" description="Disordered" evidence="1">
    <location>
        <begin position="44"/>
        <end position="123"/>
    </location>
</feature>
<comment type="caution">
    <text evidence="2">The sequence shown here is derived from an EMBL/GenBank/DDBJ whole genome shotgun (WGS) entry which is preliminary data.</text>
</comment>